<reference evidence="2" key="1">
    <citation type="journal article" date="2020" name="G3 (Bethesda)">
        <title>High-Quality Assemblies for Three Invasive Social Wasps from the &lt;i&gt;Vespula&lt;/i&gt; Genus.</title>
        <authorList>
            <person name="Harrop T.W.R."/>
            <person name="Guhlin J."/>
            <person name="McLaughlin G.M."/>
            <person name="Permina E."/>
            <person name="Stockwell P."/>
            <person name="Gilligan J."/>
            <person name="Le Lec M.F."/>
            <person name="Gruber M.A.M."/>
            <person name="Quinn O."/>
            <person name="Lovegrove M."/>
            <person name="Duncan E.J."/>
            <person name="Remnant E.J."/>
            <person name="Van Eeckhoven J."/>
            <person name="Graham B."/>
            <person name="Knapp R.A."/>
            <person name="Langford K.W."/>
            <person name="Kronenberg Z."/>
            <person name="Press M.O."/>
            <person name="Eacker S.M."/>
            <person name="Wilson-Rankin E.E."/>
            <person name="Purcell J."/>
            <person name="Lester P.J."/>
            <person name="Dearden P.K."/>
        </authorList>
    </citation>
    <scope>NUCLEOTIDE SEQUENCE</scope>
    <source>
        <strain evidence="2">Volc-1</strain>
    </source>
</reference>
<evidence type="ECO:0000313" key="2">
    <source>
        <dbReference type="EMBL" id="KAF7426856.1"/>
    </source>
</evidence>
<gene>
    <name evidence="2" type="ORF">H0235_006550</name>
</gene>
<comment type="caution">
    <text evidence="2">The sequence shown here is derived from an EMBL/GenBank/DDBJ whole genome shotgun (WGS) entry which is preliminary data.</text>
</comment>
<feature type="chain" id="PRO_5032431858" evidence="1">
    <location>
        <begin position="21"/>
        <end position="88"/>
    </location>
</feature>
<protein>
    <submittedName>
        <fullName evidence="2">Uncharacterized protein</fullName>
    </submittedName>
</protein>
<organism evidence="2 3">
    <name type="scientific">Vespula pensylvanica</name>
    <name type="common">Western yellow jacket</name>
    <name type="synonym">Wasp</name>
    <dbReference type="NCBI Taxonomy" id="30213"/>
    <lineage>
        <taxon>Eukaryota</taxon>
        <taxon>Metazoa</taxon>
        <taxon>Ecdysozoa</taxon>
        <taxon>Arthropoda</taxon>
        <taxon>Hexapoda</taxon>
        <taxon>Insecta</taxon>
        <taxon>Pterygota</taxon>
        <taxon>Neoptera</taxon>
        <taxon>Endopterygota</taxon>
        <taxon>Hymenoptera</taxon>
        <taxon>Apocrita</taxon>
        <taxon>Aculeata</taxon>
        <taxon>Vespoidea</taxon>
        <taxon>Vespidae</taxon>
        <taxon>Vespinae</taxon>
        <taxon>Vespula</taxon>
    </lineage>
</organism>
<accession>A0A834P385</accession>
<sequence length="88" mass="9033">MFGIGISITVSLAVIELGSCSLQCEMGSNLYVSKGPSRTRDHSKQRFSRLELEGNVVGGCSEGEGGGEAVEVGGKITSRGSVAEGAKL</sequence>
<proteinExistence type="predicted"/>
<evidence type="ECO:0000313" key="3">
    <source>
        <dbReference type="Proteomes" id="UP000600918"/>
    </source>
</evidence>
<dbReference type="EMBL" id="JACSDY010000005">
    <property type="protein sequence ID" value="KAF7426856.1"/>
    <property type="molecule type" value="Genomic_DNA"/>
</dbReference>
<dbReference type="Proteomes" id="UP000600918">
    <property type="component" value="Unassembled WGS sequence"/>
</dbReference>
<feature type="signal peptide" evidence="1">
    <location>
        <begin position="1"/>
        <end position="20"/>
    </location>
</feature>
<keyword evidence="3" id="KW-1185">Reference proteome</keyword>
<keyword evidence="1" id="KW-0732">Signal</keyword>
<evidence type="ECO:0000256" key="1">
    <source>
        <dbReference type="SAM" id="SignalP"/>
    </source>
</evidence>
<name>A0A834P385_VESPE</name>
<dbReference type="AlphaFoldDB" id="A0A834P385"/>